<evidence type="ECO:0000256" key="1">
    <source>
        <dbReference type="ARBA" id="ARBA00004651"/>
    </source>
</evidence>
<keyword evidence="2" id="KW-0813">Transport</keyword>
<feature type="transmembrane region" description="Helical" evidence="7">
    <location>
        <begin position="100"/>
        <end position="118"/>
    </location>
</feature>
<dbReference type="SUPFAM" id="SSF103473">
    <property type="entry name" value="MFS general substrate transporter"/>
    <property type="match status" value="1"/>
</dbReference>
<protein>
    <submittedName>
        <fullName evidence="9">MFS transporter</fullName>
    </submittedName>
</protein>
<evidence type="ECO:0000256" key="3">
    <source>
        <dbReference type="ARBA" id="ARBA00022475"/>
    </source>
</evidence>
<proteinExistence type="predicted"/>
<dbReference type="Pfam" id="PF07690">
    <property type="entry name" value="MFS_1"/>
    <property type="match status" value="1"/>
</dbReference>
<feature type="transmembrane region" description="Helical" evidence="7">
    <location>
        <begin position="335"/>
        <end position="358"/>
    </location>
</feature>
<keyword evidence="6 7" id="KW-0472">Membrane</keyword>
<evidence type="ECO:0000256" key="4">
    <source>
        <dbReference type="ARBA" id="ARBA00022692"/>
    </source>
</evidence>
<dbReference type="InterPro" id="IPR020846">
    <property type="entry name" value="MFS_dom"/>
</dbReference>
<dbReference type="Proteomes" id="UP000780768">
    <property type="component" value="Unassembled WGS sequence"/>
</dbReference>
<dbReference type="PANTHER" id="PTHR23517:SF13">
    <property type="entry name" value="MAJOR FACILITATOR SUPERFAMILY MFS_1"/>
    <property type="match status" value="1"/>
</dbReference>
<feature type="transmembrane region" description="Helical" evidence="7">
    <location>
        <begin position="158"/>
        <end position="179"/>
    </location>
</feature>
<keyword evidence="4 7" id="KW-0812">Transmembrane</keyword>
<reference evidence="9" key="1">
    <citation type="journal article" date="2021" name="PeerJ">
        <title>Extensive microbial diversity within the chicken gut microbiome revealed by metagenomics and culture.</title>
        <authorList>
            <person name="Gilroy R."/>
            <person name="Ravi A."/>
            <person name="Getino M."/>
            <person name="Pursley I."/>
            <person name="Horton D.L."/>
            <person name="Alikhan N.F."/>
            <person name="Baker D."/>
            <person name="Gharbi K."/>
            <person name="Hall N."/>
            <person name="Watson M."/>
            <person name="Adriaenssens E.M."/>
            <person name="Foster-Nyarko E."/>
            <person name="Jarju S."/>
            <person name="Secka A."/>
            <person name="Antonio M."/>
            <person name="Oren A."/>
            <person name="Chaudhuri R.R."/>
            <person name="La Ragione R."/>
            <person name="Hildebrand F."/>
            <person name="Pallen M.J."/>
        </authorList>
    </citation>
    <scope>NUCLEOTIDE SEQUENCE</scope>
    <source>
        <strain evidence="9">7318</strain>
    </source>
</reference>
<sequence>MQIWGFISSTISLIIIFAASAAPIPLYAHYADAMNLTKGQLSLTAVMYFVGTVIALVFLARISNYCGRKISIYIVLLLGIIGCLSFIFVNSIEFLLLGRFMQGLACGLASSSIIAFIIDNEPPHLKGLAASIGSAGPNFGLAVGAVICGIITQRFPDVLNSIFIILISLLLICFILIILSKETMPPQKGIFKSFIPQIKAPNNIRKLLLPAGATFAASWSVGGFYQAYSATIAIQIFHLNDTFMASLAFVSFIAPIALGAAITQNLNPFKAQRYGTLGFVLSLILLYLCLFSENIVYFFLISILAGIFQGILFTGSMKTIMERTTIQDRAGVLSLIYIISYSGAAIPNFVVSQIAYLFDLTQLTLGYVLLSIVCFIILLISTKK</sequence>
<evidence type="ECO:0000313" key="10">
    <source>
        <dbReference type="Proteomes" id="UP000780768"/>
    </source>
</evidence>
<dbReference type="PROSITE" id="PS50850">
    <property type="entry name" value="MFS"/>
    <property type="match status" value="1"/>
</dbReference>
<feature type="domain" description="Major facilitator superfamily (MFS) profile" evidence="8">
    <location>
        <begin position="1"/>
        <end position="384"/>
    </location>
</feature>
<gene>
    <name evidence="9" type="ORF">K8V65_07300</name>
</gene>
<feature type="transmembrane region" description="Helical" evidence="7">
    <location>
        <begin position="296"/>
        <end position="314"/>
    </location>
</feature>
<reference evidence="9" key="2">
    <citation type="submission" date="2021-09" db="EMBL/GenBank/DDBJ databases">
        <authorList>
            <person name="Gilroy R."/>
        </authorList>
    </citation>
    <scope>NUCLEOTIDE SEQUENCE</scope>
    <source>
        <strain evidence="9">7318</strain>
    </source>
</reference>
<keyword evidence="3" id="KW-1003">Cell membrane</keyword>
<dbReference type="InterPro" id="IPR011701">
    <property type="entry name" value="MFS"/>
</dbReference>
<feature type="transmembrane region" description="Helical" evidence="7">
    <location>
        <begin position="364"/>
        <end position="382"/>
    </location>
</feature>
<evidence type="ECO:0000256" key="7">
    <source>
        <dbReference type="SAM" id="Phobius"/>
    </source>
</evidence>
<accession>A0A921HNI1</accession>
<dbReference type="GO" id="GO:0005886">
    <property type="term" value="C:plasma membrane"/>
    <property type="evidence" value="ECO:0007669"/>
    <property type="project" value="UniProtKB-SubCell"/>
</dbReference>
<dbReference type="InterPro" id="IPR036259">
    <property type="entry name" value="MFS_trans_sf"/>
</dbReference>
<feature type="transmembrane region" description="Helical" evidence="7">
    <location>
        <begin position="70"/>
        <end position="88"/>
    </location>
</feature>
<dbReference type="EMBL" id="DYVR01000200">
    <property type="protein sequence ID" value="HJF85448.1"/>
    <property type="molecule type" value="Genomic_DNA"/>
</dbReference>
<evidence type="ECO:0000256" key="5">
    <source>
        <dbReference type="ARBA" id="ARBA00022989"/>
    </source>
</evidence>
<feature type="transmembrane region" description="Helical" evidence="7">
    <location>
        <begin position="207"/>
        <end position="228"/>
    </location>
</feature>
<comment type="subcellular location">
    <subcellularLocation>
        <location evidence="1">Cell membrane</location>
        <topology evidence="1">Multi-pass membrane protein</topology>
    </subcellularLocation>
</comment>
<name>A0A921HNI1_9FIRM</name>
<keyword evidence="5 7" id="KW-1133">Transmembrane helix</keyword>
<dbReference type="AlphaFoldDB" id="A0A921HNI1"/>
<evidence type="ECO:0000256" key="2">
    <source>
        <dbReference type="ARBA" id="ARBA00022448"/>
    </source>
</evidence>
<feature type="transmembrane region" description="Helical" evidence="7">
    <location>
        <begin position="130"/>
        <end position="152"/>
    </location>
</feature>
<feature type="transmembrane region" description="Helical" evidence="7">
    <location>
        <begin position="45"/>
        <end position="63"/>
    </location>
</feature>
<dbReference type="Gene3D" id="1.20.1250.20">
    <property type="entry name" value="MFS general substrate transporter like domains"/>
    <property type="match status" value="1"/>
</dbReference>
<feature type="transmembrane region" description="Helical" evidence="7">
    <location>
        <begin position="274"/>
        <end position="290"/>
    </location>
</feature>
<comment type="caution">
    <text evidence="9">The sequence shown here is derived from an EMBL/GenBank/DDBJ whole genome shotgun (WGS) entry which is preliminary data.</text>
</comment>
<feature type="transmembrane region" description="Helical" evidence="7">
    <location>
        <begin position="243"/>
        <end position="262"/>
    </location>
</feature>
<organism evidence="9 10">
    <name type="scientific">Megamonas hypermegale</name>
    <dbReference type="NCBI Taxonomy" id="158847"/>
    <lineage>
        <taxon>Bacteria</taxon>
        <taxon>Bacillati</taxon>
        <taxon>Bacillota</taxon>
        <taxon>Negativicutes</taxon>
        <taxon>Selenomonadales</taxon>
        <taxon>Selenomonadaceae</taxon>
        <taxon>Megamonas</taxon>
    </lineage>
</organism>
<dbReference type="InterPro" id="IPR050171">
    <property type="entry name" value="MFS_Transporters"/>
</dbReference>
<evidence type="ECO:0000313" key="9">
    <source>
        <dbReference type="EMBL" id="HJF85448.1"/>
    </source>
</evidence>
<evidence type="ECO:0000259" key="8">
    <source>
        <dbReference type="PROSITE" id="PS50850"/>
    </source>
</evidence>
<evidence type="ECO:0000256" key="6">
    <source>
        <dbReference type="ARBA" id="ARBA00023136"/>
    </source>
</evidence>
<dbReference type="GO" id="GO:0022857">
    <property type="term" value="F:transmembrane transporter activity"/>
    <property type="evidence" value="ECO:0007669"/>
    <property type="project" value="InterPro"/>
</dbReference>
<dbReference type="PANTHER" id="PTHR23517">
    <property type="entry name" value="RESISTANCE PROTEIN MDTM, PUTATIVE-RELATED-RELATED"/>
    <property type="match status" value="1"/>
</dbReference>